<organism evidence="1 2">
    <name type="scientific">Thalassospira aquimaris</name>
    <dbReference type="NCBI Taxonomy" id="3037796"/>
    <lineage>
        <taxon>Bacteria</taxon>
        <taxon>Pseudomonadati</taxon>
        <taxon>Pseudomonadota</taxon>
        <taxon>Alphaproteobacteria</taxon>
        <taxon>Rhodospirillales</taxon>
        <taxon>Thalassospiraceae</taxon>
        <taxon>Thalassospira</taxon>
    </lineage>
</organism>
<protein>
    <submittedName>
        <fullName evidence="1">Uncharacterized protein</fullName>
    </submittedName>
</protein>
<keyword evidence="2" id="KW-1185">Reference proteome</keyword>
<accession>A0ABT6GHM5</accession>
<dbReference type="Proteomes" id="UP001529180">
    <property type="component" value="Unassembled WGS sequence"/>
</dbReference>
<dbReference type="EMBL" id="JARSBO010000014">
    <property type="protein sequence ID" value="MDG4721586.1"/>
    <property type="molecule type" value="Genomic_DNA"/>
</dbReference>
<proteinExistence type="predicted"/>
<reference evidence="1 2" key="1">
    <citation type="submission" date="2023-03" db="EMBL/GenBank/DDBJ databases">
        <title>Strain FZY0004 represents a novel species in the genus Thalassospira isolated from seawater.</title>
        <authorList>
            <person name="Fu Z.-Y."/>
        </authorList>
    </citation>
    <scope>NUCLEOTIDE SEQUENCE [LARGE SCALE GENOMIC DNA]</scope>
    <source>
        <strain evidence="1 2">FZY0004</strain>
    </source>
</reference>
<sequence>MFESILSALSKAAPLLGAGAKLYAANETRKASNRQANLIREQASRDAAQRQRQNQRLLATQRARYSAAGVTLEGTPGLVMDETDSMAAQDIADLYYFGNQNANAARRSGRAGMIGGTLDAGSSLLGGYDNWKTLFGW</sequence>
<gene>
    <name evidence="1" type="ORF">P7680_21460</name>
</gene>
<evidence type="ECO:0000313" key="1">
    <source>
        <dbReference type="EMBL" id="MDG4721586.1"/>
    </source>
</evidence>
<evidence type="ECO:0000313" key="2">
    <source>
        <dbReference type="Proteomes" id="UP001529180"/>
    </source>
</evidence>
<comment type="caution">
    <text evidence="1">The sequence shown here is derived from an EMBL/GenBank/DDBJ whole genome shotgun (WGS) entry which is preliminary data.</text>
</comment>
<dbReference type="RefSeq" id="WP_278007035.1">
    <property type="nucleotide sequence ID" value="NZ_JARSBO010000014.1"/>
</dbReference>
<name>A0ABT6GHM5_9PROT</name>